<feature type="compositionally biased region" description="Low complexity" evidence="1">
    <location>
        <begin position="305"/>
        <end position="323"/>
    </location>
</feature>
<dbReference type="OrthoDB" id="3045089at2759"/>
<reference evidence="5" key="1">
    <citation type="submission" date="2025-08" db="UniProtKB">
        <authorList>
            <consortium name="RefSeq"/>
        </authorList>
    </citation>
    <scope>IDENTIFICATION</scope>
    <source>
        <tissue evidence="5">Whole organism</tissue>
    </source>
</reference>
<dbReference type="Pfam" id="PF00397">
    <property type="entry name" value="WW"/>
    <property type="match status" value="1"/>
</dbReference>
<dbReference type="CDD" id="cd00201">
    <property type="entry name" value="WW"/>
    <property type="match status" value="1"/>
</dbReference>
<dbReference type="SMART" id="SM00456">
    <property type="entry name" value="WW"/>
    <property type="match status" value="1"/>
</dbReference>
<dbReference type="AlphaFoldDB" id="A0A8B7NV98"/>
<evidence type="ECO:0000313" key="4">
    <source>
        <dbReference type="Proteomes" id="UP000694843"/>
    </source>
</evidence>
<dbReference type="PROSITE" id="PS51140">
    <property type="entry name" value="CUE"/>
    <property type="match status" value="1"/>
</dbReference>
<evidence type="ECO:0000313" key="5">
    <source>
        <dbReference type="RefSeq" id="XP_018017657.1"/>
    </source>
</evidence>
<dbReference type="Gene3D" id="2.20.70.10">
    <property type="match status" value="1"/>
</dbReference>
<protein>
    <submittedName>
        <fullName evidence="5">BAG family molecular chaperone regulator 3</fullName>
    </submittedName>
</protein>
<feature type="region of interest" description="Disordered" evidence="1">
    <location>
        <begin position="386"/>
        <end position="408"/>
    </location>
</feature>
<feature type="region of interest" description="Disordered" evidence="1">
    <location>
        <begin position="488"/>
        <end position="509"/>
    </location>
</feature>
<feature type="region of interest" description="Disordered" evidence="1">
    <location>
        <begin position="595"/>
        <end position="637"/>
    </location>
</feature>
<dbReference type="CDD" id="cd14279">
    <property type="entry name" value="CUE"/>
    <property type="match status" value="2"/>
</dbReference>
<dbReference type="Proteomes" id="UP000694843">
    <property type="component" value="Unplaced"/>
</dbReference>
<dbReference type="InterPro" id="IPR009060">
    <property type="entry name" value="UBA-like_sf"/>
</dbReference>
<dbReference type="Gene3D" id="1.10.8.10">
    <property type="entry name" value="DNA helicase RuvA subunit, C-terminal domain"/>
    <property type="match status" value="1"/>
</dbReference>
<dbReference type="KEGG" id="hazt:108674231"/>
<dbReference type="InterPro" id="IPR036020">
    <property type="entry name" value="WW_dom_sf"/>
</dbReference>
<gene>
    <name evidence="5" type="primary">LOC108674231</name>
</gene>
<dbReference type="SUPFAM" id="SSF51045">
    <property type="entry name" value="WW domain"/>
    <property type="match status" value="1"/>
</dbReference>
<accession>A0A8B7NV98</accession>
<dbReference type="GO" id="GO:0043130">
    <property type="term" value="F:ubiquitin binding"/>
    <property type="evidence" value="ECO:0007669"/>
    <property type="project" value="InterPro"/>
</dbReference>
<evidence type="ECO:0000256" key="1">
    <source>
        <dbReference type="SAM" id="MobiDB-lite"/>
    </source>
</evidence>
<organism evidence="4 5">
    <name type="scientific">Hyalella azteca</name>
    <name type="common">Amphipod</name>
    <dbReference type="NCBI Taxonomy" id="294128"/>
    <lineage>
        <taxon>Eukaryota</taxon>
        <taxon>Metazoa</taxon>
        <taxon>Ecdysozoa</taxon>
        <taxon>Arthropoda</taxon>
        <taxon>Crustacea</taxon>
        <taxon>Multicrustacea</taxon>
        <taxon>Malacostraca</taxon>
        <taxon>Eumalacostraca</taxon>
        <taxon>Peracarida</taxon>
        <taxon>Amphipoda</taxon>
        <taxon>Senticaudata</taxon>
        <taxon>Talitrida</taxon>
        <taxon>Talitroidea</taxon>
        <taxon>Hyalellidae</taxon>
        <taxon>Hyalella</taxon>
    </lineage>
</organism>
<dbReference type="InterPro" id="IPR001202">
    <property type="entry name" value="WW_dom"/>
</dbReference>
<keyword evidence="4" id="KW-1185">Reference proteome</keyword>
<feature type="compositionally biased region" description="Polar residues" evidence="1">
    <location>
        <begin position="247"/>
        <end position="264"/>
    </location>
</feature>
<feature type="compositionally biased region" description="Basic and acidic residues" evidence="1">
    <location>
        <begin position="265"/>
        <end position="276"/>
    </location>
</feature>
<sequence length="637" mass="68942">MMAGRWECFQGLPPGWDAKFDFKTGRYYFIDNTTKQTTWEDPRLKSCPPPPPHPDTIPPEMRAAQTATVAPLDVINFRGSGLPIVPTLPPSGLPSSRDAENEMDVAKISAMFPTVPENRIKELLKKYHQRTTVVISALQVAKYPLATPGPYGTFTPPPARHFLPTAAALAAFHTGSQPQQQTTLGRTATLTSALTSSSISTAGTVVSPLKSSAFSPHSLGSQYGSTQPPATGITSVTTIPVSAAPLSFNSRPSTPERSNIQSRASYERVRGTHLLERIGSLGDQSTMGGSLGSPRLSTRASSPHTTTRSTSEVTRSIISSPRPSQSPRPSPHSPKIKLRYLKGMFPNVDPIIILDVLTQCSYNVKEACESLVSRGYVKKELSMVPPQLKSSVQETPKSSPNPSPLPTRPKFLSEMHNRNIRQRLAEAFPDVTPTVLRMALQSVGHDEELAKAVLKATQDDGKLKTRDKTRASTPGDLRRRAITDGVSVCDSHQHHHQQTPVRSGRAVRPTLPRPRVNFAWTHAIGQPSPGVAMSDMPTDDNGSRALGPDPALHRGPCDDLLLTDYTPWHGPNSENIIGPSKSLARGPNLALRRDQSNSYVPLGPNASLVKGPRPSLAKGSIFSQALKKDSPPSSKRL</sequence>
<dbReference type="Pfam" id="PF02845">
    <property type="entry name" value="CUE"/>
    <property type="match status" value="1"/>
</dbReference>
<dbReference type="PROSITE" id="PS01159">
    <property type="entry name" value="WW_DOMAIN_1"/>
    <property type="match status" value="1"/>
</dbReference>
<name>A0A8B7NV98_HYAAZ</name>
<feature type="domain" description="WW" evidence="2">
    <location>
        <begin position="10"/>
        <end position="44"/>
    </location>
</feature>
<evidence type="ECO:0000259" key="3">
    <source>
        <dbReference type="PROSITE" id="PS51140"/>
    </source>
</evidence>
<feature type="region of interest" description="Disordered" evidence="1">
    <location>
        <begin position="245"/>
        <end position="335"/>
    </location>
</feature>
<dbReference type="PROSITE" id="PS50020">
    <property type="entry name" value="WW_DOMAIN_2"/>
    <property type="match status" value="1"/>
</dbReference>
<proteinExistence type="predicted"/>
<feature type="compositionally biased region" description="Polar residues" evidence="1">
    <location>
        <begin position="295"/>
        <end position="304"/>
    </location>
</feature>
<evidence type="ECO:0000259" key="2">
    <source>
        <dbReference type="PROSITE" id="PS50020"/>
    </source>
</evidence>
<dbReference type="InterPro" id="IPR003892">
    <property type="entry name" value="CUE"/>
</dbReference>
<feature type="domain" description="CUE" evidence="3">
    <location>
        <begin position="333"/>
        <end position="376"/>
    </location>
</feature>
<dbReference type="GeneID" id="108674231"/>
<dbReference type="SUPFAM" id="SSF46934">
    <property type="entry name" value="UBA-like"/>
    <property type="match status" value="1"/>
</dbReference>
<feature type="compositionally biased region" description="Polar residues" evidence="1">
    <location>
        <begin position="388"/>
        <end position="398"/>
    </location>
</feature>
<dbReference type="RefSeq" id="XP_018017657.1">
    <property type="nucleotide sequence ID" value="XM_018162168.2"/>
</dbReference>